<sequence>MRVPCPSVPSRPLIGSRRSAGSRRPRRQAVNVPGLLFLASPRTEVAEDDATAGLGRTQLRERNNFVPSSPGRSPSAGSPAPGPQEPAAAAACAAPLPSRDQAARRSFLRHAP</sequence>
<dbReference type="AlphaFoldDB" id="A0A2T7CXT8"/>
<feature type="compositionally biased region" description="Low complexity" evidence="1">
    <location>
        <begin position="67"/>
        <end position="98"/>
    </location>
</feature>
<evidence type="ECO:0000256" key="1">
    <source>
        <dbReference type="SAM" id="MobiDB-lite"/>
    </source>
</evidence>
<reference evidence="2 3" key="1">
    <citation type="submission" date="2018-04" db="EMBL/GenBank/DDBJ databases">
        <title>WGS assembly of Panicum hallii var. hallii HAL2.</title>
        <authorList>
            <person name="Lovell J."/>
            <person name="Jenkins J."/>
            <person name="Lowry D."/>
            <person name="Mamidi S."/>
            <person name="Sreedasyam A."/>
            <person name="Weng X."/>
            <person name="Barry K."/>
            <person name="Bonette J."/>
            <person name="Campitelli B."/>
            <person name="Daum C."/>
            <person name="Gordon S."/>
            <person name="Gould B."/>
            <person name="Lipzen A."/>
            <person name="MacQueen A."/>
            <person name="Palacio-Mejia J."/>
            <person name="Plott C."/>
            <person name="Shakirov E."/>
            <person name="Shu S."/>
            <person name="Yoshinaga Y."/>
            <person name="Zane M."/>
            <person name="Rokhsar D."/>
            <person name="Grimwood J."/>
            <person name="Schmutz J."/>
            <person name="Juenger T."/>
        </authorList>
    </citation>
    <scope>NUCLEOTIDE SEQUENCE [LARGE SCALE GENOMIC DNA]</scope>
    <source>
        <strain evidence="3">cv. HAL2</strain>
    </source>
</reference>
<dbReference type="EMBL" id="CM009755">
    <property type="protein sequence ID" value="PUZ48166.1"/>
    <property type="molecule type" value="Genomic_DNA"/>
</dbReference>
<protein>
    <submittedName>
        <fullName evidence="2">Uncharacterized protein</fullName>
    </submittedName>
</protein>
<dbReference type="Proteomes" id="UP000244336">
    <property type="component" value="Chromosome 7"/>
</dbReference>
<evidence type="ECO:0000313" key="2">
    <source>
        <dbReference type="EMBL" id="PUZ48166.1"/>
    </source>
</evidence>
<gene>
    <name evidence="2" type="ORF">GQ55_7G223500</name>
</gene>
<keyword evidence="3" id="KW-1185">Reference proteome</keyword>
<dbReference type="Gramene" id="PUZ48166">
    <property type="protein sequence ID" value="PUZ48166"/>
    <property type="gene ID" value="GQ55_7G223500"/>
</dbReference>
<proteinExistence type="predicted"/>
<name>A0A2T7CXT8_9POAL</name>
<feature type="region of interest" description="Disordered" evidence="1">
    <location>
        <begin position="46"/>
        <end position="112"/>
    </location>
</feature>
<evidence type="ECO:0000313" key="3">
    <source>
        <dbReference type="Proteomes" id="UP000244336"/>
    </source>
</evidence>
<accession>A0A2T7CXT8</accession>
<feature type="region of interest" description="Disordered" evidence="1">
    <location>
        <begin position="1"/>
        <end position="28"/>
    </location>
</feature>
<organism evidence="2 3">
    <name type="scientific">Panicum hallii var. hallii</name>
    <dbReference type="NCBI Taxonomy" id="1504633"/>
    <lineage>
        <taxon>Eukaryota</taxon>
        <taxon>Viridiplantae</taxon>
        <taxon>Streptophyta</taxon>
        <taxon>Embryophyta</taxon>
        <taxon>Tracheophyta</taxon>
        <taxon>Spermatophyta</taxon>
        <taxon>Magnoliopsida</taxon>
        <taxon>Liliopsida</taxon>
        <taxon>Poales</taxon>
        <taxon>Poaceae</taxon>
        <taxon>PACMAD clade</taxon>
        <taxon>Panicoideae</taxon>
        <taxon>Panicodae</taxon>
        <taxon>Paniceae</taxon>
        <taxon>Panicinae</taxon>
        <taxon>Panicum</taxon>
        <taxon>Panicum sect. Panicum</taxon>
    </lineage>
</organism>